<comment type="similarity">
    <text evidence="1 13">Belongs to the DapB family.</text>
</comment>
<dbReference type="GO" id="GO:0009089">
    <property type="term" value="P:lysine biosynthetic process via diaminopimelate"/>
    <property type="evidence" value="ECO:0007669"/>
    <property type="project" value="UniProtKB-UniRule"/>
</dbReference>
<dbReference type="PANTHER" id="PTHR20836">
    <property type="entry name" value="DIHYDRODIPICOLINATE REDUCTASE"/>
    <property type="match status" value="1"/>
</dbReference>
<comment type="subunit">
    <text evidence="13">Homotetramer.</text>
</comment>
<comment type="function">
    <text evidence="13">Catalyzes the conversion of 4-hydroxy-tetrahydrodipicolinate (HTPA) to tetrahydrodipicolinate.</text>
</comment>
<feature type="active site" description="Proton donor/acceptor" evidence="13">
    <location>
        <position position="150"/>
    </location>
</feature>
<dbReference type="GO" id="GO:0016726">
    <property type="term" value="F:oxidoreductase activity, acting on CH or CH2 groups, NAD or NADP as acceptor"/>
    <property type="evidence" value="ECO:0007669"/>
    <property type="project" value="UniProtKB-UniRule"/>
</dbReference>
<feature type="binding site" evidence="13">
    <location>
        <begin position="93"/>
        <end position="95"/>
    </location>
    <ligand>
        <name>NAD(+)</name>
        <dbReference type="ChEBI" id="CHEBI:57540"/>
    </ligand>
</feature>
<feature type="binding site" evidence="13">
    <location>
        <position position="151"/>
    </location>
    <ligand>
        <name>(S)-2,3,4,5-tetrahydrodipicolinate</name>
        <dbReference type="ChEBI" id="CHEBI:16845"/>
    </ligand>
</feature>
<dbReference type="InterPro" id="IPR022664">
    <property type="entry name" value="DapB_N_CS"/>
</dbReference>
<evidence type="ECO:0000313" key="17">
    <source>
        <dbReference type="Proteomes" id="UP000265882"/>
    </source>
</evidence>
<evidence type="ECO:0000256" key="9">
    <source>
        <dbReference type="ARBA" id="ARBA00037922"/>
    </source>
</evidence>
<evidence type="ECO:0000256" key="5">
    <source>
        <dbReference type="ARBA" id="ARBA00022915"/>
    </source>
</evidence>
<dbReference type="PANTHER" id="PTHR20836:SF0">
    <property type="entry name" value="4-HYDROXY-TETRAHYDRODIPICOLINATE REDUCTASE 1, CHLOROPLASTIC-RELATED"/>
    <property type="match status" value="1"/>
</dbReference>
<proteinExistence type="inferred from homology"/>
<dbReference type="GO" id="GO:0051287">
    <property type="term" value="F:NAD binding"/>
    <property type="evidence" value="ECO:0007669"/>
    <property type="project" value="UniProtKB-UniRule"/>
</dbReference>
<comment type="caution">
    <text evidence="13">Was originally thought to be a dihydrodipicolinate reductase (DHDPR), catalyzing the conversion of dihydrodipicolinate to tetrahydrodipicolinate. However, it was shown in E.coli that the substrate of the enzymatic reaction is not dihydrodipicolinate (DHDP) but in fact (2S,4S)-4-hydroxy-2,3,4,5-tetrahydrodipicolinic acid (HTPA), the product released by the DapA-catalyzed reaction.</text>
</comment>
<dbReference type="UniPathway" id="UPA00034">
    <property type="reaction ID" value="UER00018"/>
</dbReference>
<dbReference type="Pfam" id="PF01113">
    <property type="entry name" value="DapB_N"/>
    <property type="match status" value="1"/>
</dbReference>
<dbReference type="FunFam" id="3.30.360.10:FF:000004">
    <property type="entry name" value="4-hydroxy-tetrahydrodipicolinate reductase"/>
    <property type="match status" value="1"/>
</dbReference>
<comment type="catalytic activity">
    <reaction evidence="11 13">
        <text>(S)-2,3,4,5-tetrahydrodipicolinate + NADP(+) + H2O = (2S,4S)-4-hydroxy-2,3,4,5-tetrahydrodipicolinate + NADPH + H(+)</text>
        <dbReference type="Rhea" id="RHEA:35331"/>
        <dbReference type="ChEBI" id="CHEBI:15377"/>
        <dbReference type="ChEBI" id="CHEBI:15378"/>
        <dbReference type="ChEBI" id="CHEBI:16845"/>
        <dbReference type="ChEBI" id="CHEBI:57783"/>
        <dbReference type="ChEBI" id="CHEBI:58349"/>
        <dbReference type="ChEBI" id="CHEBI:67139"/>
        <dbReference type="EC" id="1.17.1.8"/>
    </reaction>
</comment>
<name>A0A3A4NS00_ABYX5</name>
<dbReference type="InterPro" id="IPR023940">
    <property type="entry name" value="DHDPR_bac"/>
</dbReference>
<comment type="catalytic activity">
    <reaction evidence="12 13">
        <text>(S)-2,3,4,5-tetrahydrodipicolinate + NAD(+) + H2O = (2S,4S)-4-hydroxy-2,3,4,5-tetrahydrodipicolinate + NADH + H(+)</text>
        <dbReference type="Rhea" id="RHEA:35323"/>
        <dbReference type="ChEBI" id="CHEBI:15377"/>
        <dbReference type="ChEBI" id="CHEBI:15378"/>
        <dbReference type="ChEBI" id="CHEBI:16845"/>
        <dbReference type="ChEBI" id="CHEBI:57540"/>
        <dbReference type="ChEBI" id="CHEBI:57945"/>
        <dbReference type="ChEBI" id="CHEBI:67139"/>
        <dbReference type="EC" id="1.17.1.8"/>
    </reaction>
</comment>
<organism evidence="16 17">
    <name type="scientific">Abyssobacteria bacterium (strain SURF_5)</name>
    <dbReference type="NCBI Taxonomy" id="2093360"/>
    <lineage>
        <taxon>Bacteria</taxon>
        <taxon>Pseudomonadati</taxon>
        <taxon>Candidatus Hydrogenedentota</taxon>
        <taxon>Candidatus Abyssobacteria</taxon>
    </lineage>
</organism>
<feature type="active site" description="Proton donor" evidence="13">
    <location>
        <position position="154"/>
    </location>
</feature>
<keyword evidence="8 13" id="KW-0457">Lysine biosynthesis</keyword>
<dbReference type="GO" id="GO:0005829">
    <property type="term" value="C:cytosol"/>
    <property type="evidence" value="ECO:0007669"/>
    <property type="project" value="TreeGrafter"/>
</dbReference>
<dbReference type="EMBL" id="QZKU01000099">
    <property type="protein sequence ID" value="RJP18574.1"/>
    <property type="molecule type" value="Genomic_DNA"/>
</dbReference>
<protein>
    <recommendedName>
        <fullName evidence="10 13">4-hydroxy-tetrahydrodipicolinate reductase</fullName>
        <shortName evidence="13">HTPA reductase</shortName>
        <ecNumber evidence="10 13">1.17.1.8</ecNumber>
    </recommendedName>
</protein>
<evidence type="ECO:0000256" key="10">
    <source>
        <dbReference type="ARBA" id="ARBA00038983"/>
    </source>
</evidence>
<feature type="binding site" evidence="13">
    <location>
        <position position="29"/>
    </location>
    <ligand>
        <name>NAD(+)</name>
        <dbReference type="ChEBI" id="CHEBI:57540"/>
    </ligand>
</feature>
<evidence type="ECO:0000256" key="7">
    <source>
        <dbReference type="ARBA" id="ARBA00023027"/>
    </source>
</evidence>
<keyword evidence="6 13" id="KW-0560">Oxidoreductase</keyword>
<evidence type="ECO:0000313" key="16">
    <source>
        <dbReference type="EMBL" id="RJP18574.1"/>
    </source>
</evidence>
<evidence type="ECO:0000259" key="15">
    <source>
        <dbReference type="Pfam" id="PF05173"/>
    </source>
</evidence>
<feature type="domain" description="Dihydrodipicolinate reductase N-terminal" evidence="14">
    <location>
        <begin position="2"/>
        <end position="120"/>
    </location>
</feature>
<dbReference type="NCBIfam" id="TIGR00036">
    <property type="entry name" value="dapB"/>
    <property type="match status" value="1"/>
</dbReference>
<accession>A0A3A4NS00</accession>
<dbReference type="PIRSF" id="PIRSF000161">
    <property type="entry name" value="DHPR"/>
    <property type="match status" value="1"/>
</dbReference>
<feature type="binding site" evidence="13">
    <location>
        <begin position="117"/>
        <end position="120"/>
    </location>
    <ligand>
        <name>NAD(+)</name>
        <dbReference type="ChEBI" id="CHEBI:57540"/>
    </ligand>
</feature>
<feature type="binding site" evidence="13">
    <location>
        <begin position="3"/>
        <end position="8"/>
    </location>
    <ligand>
        <name>NAD(+)</name>
        <dbReference type="ChEBI" id="CHEBI:57540"/>
    </ligand>
</feature>
<gene>
    <name evidence="13" type="primary">dapB</name>
    <name evidence="16" type="ORF">C4520_14145</name>
</gene>
<dbReference type="CDD" id="cd02274">
    <property type="entry name" value="DHDPR_N"/>
    <property type="match status" value="1"/>
</dbReference>
<evidence type="ECO:0000256" key="2">
    <source>
        <dbReference type="ARBA" id="ARBA00022490"/>
    </source>
</evidence>
<dbReference type="SUPFAM" id="SSF51735">
    <property type="entry name" value="NAD(P)-binding Rossmann-fold domains"/>
    <property type="match status" value="1"/>
</dbReference>
<comment type="caution">
    <text evidence="13">Lacks conserved residue(s) required for the propagation of feature annotation.</text>
</comment>
<keyword evidence="2 13" id="KW-0963">Cytoplasm</keyword>
<dbReference type="Proteomes" id="UP000265882">
    <property type="component" value="Unassembled WGS sequence"/>
</dbReference>
<evidence type="ECO:0000256" key="1">
    <source>
        <dbReference type="ARBA" id="ARBA00006642"/>
    </source>
</evidence>
<dbReference type="InterPro" id="IPR000846">
    <property type="entry name" value="DapB_N"/>
</dbReference>
<dbReference type="EC" id="1.17.1.8" evidence="10 13"/>
<dbReference type="GO" id="GO:0008839">
    <property type="term" value="F:4-hydroxy-tetrahydrodipicolinate reductase"/>
    <property type="evidence" value="ECO:0007669"/>
    <property type="project" value="UniProtKB-UniRule"/>
</dbReference>
<evidence type="ECO:0000259" key="14">
    <source>
        <dbReference type="Pfam" id="PF01113"/>
    </source>
</evidence>
<dbReference type="InterPro" id="IPR036291">
    <property type="entry name" value="NAD(P)-bd_dom_sf"/>
</dbReference>
<comment type="caution">
    <text evidence="16">The sequence shown here is derived from an EMBL/GenBank/DDBJ whole genome shotgun (WGS) entry which is preliminary data.</text>
</comment>
<dbReference type="GO" id="GO:0050661">
    <property type="term" value="F:NADP binding"/>
    <property type="evidence" value="ECO:0007669"/>
    <property type="project" value="UniProtKB-UniRule"/>
</dbReference>
<dbReference type="GO" id="GO:0019877">
    <property type="term" value="P:diaminopimelate biosynthetic process"/>
    <property type="evidence" value="ECO:0007669"/>
    <property type="project" value="UniProtKB-UniRule"/>
</dbReference>
<evidence type="ECO:0000256" key="12">
    <source>
        <dbReference type="ARBA" id="ARBA00049396"/>
    </source>
</evidence>
<evidence type="ECO:0000256" key="13">
    <source>
        <dbReference type="HAMAP-Rule" id="MF_00102"/>
    </source>
</evidence>
<reference evidence="16 17" key="1">
    <citation type="journal article" date="2017" name="ISME J.">
        <title>Energy and carbon metabolisms in a deep terrestrial subsurface fluid microbial community.</title>
        <authorList>
            <person name="Momper L."/>
            <person name="Jungbluth S.P."/>
            <person name="Lee M.D."/>
            <person name="Amend J.P."/>
        </authorList>
    </citation>
    <scope>NUCLEOTIDE SEQUENCE [LARGE SCALE GENOMIC DNA]</scope>
    <source>
        <strain evidence="16">SURF_5</strain>
    </source>
</reference>
<keyword evidence="7 13" id="KW-0520">NAD</keyword>
<feature type="domain" description="Dihydrodipicolinate reductase C-terminal" evidence="15">
    <location>
        <begin position="123"/>
        <end position="259"/>
    </location>
</feature>
<dbReference type="AlphaFoldDB" id="A0A3A4NS00"/>
<evidence type="ECO:0000256" key="6">
    <source>
        <dbReference type="ARBA" id="ARBA00023002"/>
    </source>
</evidence>
<keyword evidence="4 13" id="KW-0521">NADP</keyword>
<comment type="subcellular location">
    <subcellularLocation>
        <location evidence="13">Cytoplasm</location>
    </subcellularLocation>
</comment>
<evidence type="ECO:0000256" key="11">
    <source>
        <dbReference type="ARBA" id="ARBA00049080"/>
    </source>
</evidence>
<evidence type="ECO:0000256" key="8">
    <source>
        <dbReference type="ARBA" id="ARBA00023154"/>
    </source>
</evidence>
<comment type="pathway">
    <text evidence="9 13">Amino-acid biosynthesis; L-lysine biosynthesis via DAP pathway; (S)-tetrahydrodipicolinate from L-aspartate: step 4/4.</text>
</comment>
<dbReference type="PROSITE" id="PS01298">
    <property type="entry name" value="DAPB"/>
    <property type="match status" value="1"/>
</dbReference>
<keyword evidence="3 13" id="KW-0028">Amino-acid biosynthesis</keyword>
<dbReference type="SUPFAM" id="SSF55347">
    <property type="entry name" value="Glyceraldehyde-3-phosphate dehydrogenase-like, C-terminal domain"/>
    <property type="match status" value="1"/>
</dbReference>
<evidence type="ECO:0000256" key="3">
    <source>
        <dbReference type="ARBA" id="ARBA00022605"/>
    </source>
</evidence>
<dbReference type="HAMAP" id="MF_00102">
    <property type="entry name" value="DapB"/>
    <property type="match status" value="1"/>
</dbReference>
<dbReference type="Gene3D" id="3.40.50.720">
    <property type="entry name" value="NAD(P)-binding Rossmann-like Domain"/>
    <property type="match status" value="1"/>
</dbReference>
<dbReference type="InterPro" id="IPR022663">
    <property type="entry name" value="DapB_C"/>
</dbReference>
<keyword evidence="5 13" id="KW-0220">Diaminopimelate biosynthesis</keyword>
<evidence type="ECO:0000256" key="4">
    <source>
        <dbReference type="ARBA" id="ARBA00022857"/>
    </source>
</evidence>
<dbReference type="Gene3D" id="3.30.360.10">
    <property type="entry name" value="Dihydrodipicolinate Reductase, domain 2"/>
    <property type="match status" value="1"/>
</dbReference>
<dbReference type="Pfam" id="PF05173">
    <property type="entry name" value="DapB_C"/>
    <property type="match status" value="1"/>
</dbReference>
<feature type="binding site" evidence="13">
    <location>
        <begin position="160"/>
        <end position="161"/>
    </location>
    <ligand>
        <name>(S)-2,3,4,5-tetrahydrodipicolinate</name>
        <dbReference type="ChEBI" id="CHEBI:16845"/>
    </ligand>
</feature>
<sequence>MFGAMGRMGRRIIELAGTDKDLVVTAGIEYPGHPAVGQPLGTLFGNANLQGKLAGTLHKVINDIDCIIAFATPEATLDCIRDAHADRKPMVVGTTGFTPEQIEEIKRLSQHIPCVMSANMSIGINILLSLSAQVARVLHDDFDIEIVEAHHNQKKDAPSGTAIMLAEAIAKTTNRTLSANAAYGRYGITGPRRAKEIGIHAVRGGDIVGDHTILFAGQGERIEITHRAHSRDNFARGALLAAKFVVRQPAGLYTMQDVLKLS</sequence>